<keyword evidence="3" id="KW-0547">Nucleotide-binding</keyword>
<dbReference type="AlphaFoldDB" id="A0A8J7R1F5"/>
<keyword evidence="8" id="KW-1185">Reference proteome</keyword>
<dbReference type="GO" id="GO:0015658">
    <property type="term" value="F:branched-chain amino acid transmembrane transporter activity"/>
    <property type="evidence" value="ECO:0007669"/>
    <property type="project" value="TreeGrafter"/>
</dbReference>
<evidence type="ECO:0000313" key="7">
    <source>
        <dbReference type="EMBL" id="MBP0440375.1"/>
    </source>
</evidence>
<dbReference type="Proteomes" id="UP000666240">
    <property type="component" value="Unassembled WGS sequence"/>
</dbReference>
<dbReference type="InterPro" id="IPR052156">
    <property type="entry name" value="BCAA_Transport_ATP-bd_LivF"/>
</dbReference>
<organism evidence="7 8">
    <name type="scientific">Tianweitania sediminis</name>
    <dbReference type="NCBI Taxonomy" id="1502156"/>
    <lineage>
        <taxon>Bacteria</taxon>
        <taxon>Pseudomonadati</taxon>
        <taxon>Pseudomonadota</taxon>
        <taxon>Alphaproteobacteria</taxon>
        <taxon>Hyphomicrobiales</taxon>
        <taxon>Phyllobacteriaceae</taxon>
        <taxon>Tianweitania</taxon>
    </lineage>
</organism>
<sequence>MIELKGVSSGYSVVTVLQDINLAFSSGDRVGLIGPNGAGKTTLLETIAGFVARRSGTITFDGRDVSSLKPEQRAELGIVLVTEKRNLFTDMTTAENLKLGRCAAPANLRWDRAKVDEVTERVLTLFPKLKVLHNRPVGVLSGGEQQMVAIGRALMAEPKLLMLDEPSQGLAPQIVEAVYNAIDSISTDMTVLLVEQDLQIVAKTTRNVYIMINGRIRRISDSEIDDEALMTREIFGIE</sequence>
<dbReference type="InterPro" id="IPR027417">
    <property type="entry name" value="P-loop_NTPase"/>
</dbReference>
<dbReference type="EMBL" id="JAGIYY010000007">
    <property type="protein sequence ID" value="MBP0440375.1"/>
    <property type="molecule type" value="Genomic_DNA"/>
</dbReference>
<dbReference type="GO" id="GO:0005524">
    <property type="term" value="F:ATP binding"/>
    <property type="evidence" value="ECO:0007669"/>
    <property type="project" value="UniProtKB-KW"/>
</dbReference>
<dbReference type="PANTHER" id="PTHR43820">
    <property type="entry name" value="HIGH-AFFINITY BRANCHED-CHAIN AMINO ACID TRANSPORT ATP-BINDING PROTEIN LIVF"/>
    <property type="match status" value="1"/>
</dbReference>
<evidence type="ECO:0000256" key="2">
    <source>
        <dbReference type="ARBA" id="ARBA00022448"/>
    </source>
</evidence>
<keyword evidence="4 7" id="KW-0067">ATP-binding</keyword>
<dbReference type="SUPFAM" id="SSF52540">
    <property type="entry name" value="P-loop containing nucleoside triphosphate hydrolases"/>
    <property type="match status" value="1"/>
</dbReference>
<evidence type="ECO:0000259" key="6">
    <source>
        <dbReference type="PROSITE" id="PS50893"/>
    </source>
</evidence>
<dbReference type="GO" id="GO:0015807">
    <property type="term" value="P:L-amino acid transport"/>
    <property type="evidence" value="ECO:0007669"/>
    <property type="project" value="TreeGrafter"/>
</dbReference>
<comment type="similarity">
    <text evidence="1">Belongs to the ABC transporter superfamily.</text>
</comment>
<comment type="caution">
    <text evidence="7">The sequence shown here is derived from an EMBL/GenBank/DDBJ whole genome shotgun (WGS) entry which is preliminary data.</text>
</comment>
<keyword evidence="2" id="KW-0813">Transport</keyword>
<evidence type="ECO:0000256" key="5">
    <source>
        <dbReference type="ARBA" id="ARBA00022970"/>
    </source>
</evidence>
<dbReference type="GO" id="GO:0016887">
    <property type="term" value="F:ATP hydrolysis activity"/>
    <property type="evidence" value="ECO:0007669"/>
    <property type="project" value="InterPro"/>
</dbReference>
<dbReference type="InterPro" id="IPR017871">
    <property type="entry name" value="ABC_transporter-like_CS"/>
</dbReference>
<dbReference type="PROSITE" id="PS50893">
    <property type="entry name" value="ABC_TRANSPORTER_2"/>
    <property type="match status" value="1"/>
</dbReference>
<evidence type="ECO:0000256" key="3">
    <source>
        <dbReference type="ARBA" id="ARBA00022741"/>
    </source>
</evidence>
<proteinExistence type="inferred from homology"/>
<dbReference type="InterPro" id="IPR003593">
    <property type="entry name" value="AAA+_ATPase"/>
</dbReference>
<dbReference type="SMART" id="SM00382">
    <property type="entry name" value="AAA"/>
    <property type="match status" value="1"/>
</dbReference>
<dbReference type="InterPro" id="IPR003439">
    <property type="entry name" value="ABC_transporter-like_ATP-bd"/>
</dbReference>
<name>A0A8J7R1F5_9HYPH</name>
<dbReference type="Pfam" id="PF00005">
    <property type="entry name" value="ABC_tran"/>
    <property type="match status" value="1"/>
</dbReference>
<dbReference type="PROSITE" id="PS00211">
    <property type="entry name" value="ABC_TRANSPORTER_1"/>
    <property type="match status" value="1"/>
</dbReference>
<evidence type="ECO:0000256" key="4">
    <source>
        <dbReference type="ARBA" id="ARBA00022840"/>
    </source>
</evidence>
<dbReference type="PANTHER" id="PTHR43820:SF4">
    <property type="entry name" value="HIGH-AFFINITY BRANCHED-CHAIN AMINO ACID TRANSPORT ATP-BINDING PROTEIN LIVF"/>
    <property type="match status" value="1"/>
</dbReference>
<gene>
    <name evidence="7" type="ORF">J5Y06_17115</name>
</gene>
<protein>
    <submittedName>
        <fullName evidence="7">ABC transporter ATP-binding protein</fullName>
    </submittedName>
</protein>
<keyword evidence="5" id="KW-0029">Amino-acid transport</keyword>
<evidence type="ECO:0000313" key="8">
    <source>
        <dbReference type="Proteomes" id="UP000666240"/>
    </source>
</evidence>
<reference evidence="7" key="1">
    <citation type="submission" date="2021-03" db="EMBL/GenBank/DDBJ databases">
        <title>Genome sequencing and assembly of Tianweitania sediminis.</title>
        <authorList>
            <person name="Chhetri G."/>
        </authorList>
    </citation>
    <scope>NUCLEOTIDE SEQUENCE</scope>
    <source>
        <strain evidence="7">Z8</strain>
    </source>
</reference>
<dbReference type="CDD" id="cd03224">
    <property type="entry name" value="ABC_TM1139_LivF_branched"/>
    <property type="match status" value="1"/>
</dbReference>
<dbReference type="RefSeq" id="WP_209336406.1">
    <property type="nucleotide sequence ID" value="NZ_JAGIYY010000007.1"/>
</dbReference>
<accession>A0A8J7R1F5</accession>
<dbReference type="Gene3D" id="3.40.50.300">
    <property type="entry name" value="P-loop containing nucleotide triphosphate hydrolases"/>
    <property type="match status" value="1"/>
</dbReference>
<evidence type="ECO:0000256" key="1">
    <source>
        <dbReference type="ARBA" id="ARBA00005417"/>
    </source>
</evidence>
<feature type="domain" description="ABC transporter" evidence="6">
    <location>
        <begin position="2"/>
        <end position="238"/>
    </location>
</feature>